<sequence>MSYPGSPPPQGGGWGAPDAGAGWGAPNPGGYQQQPPQHGQQQPPQYGQQPGAGQPPMPPGGPPSGAPGSGNPGGYGQFGPAGQGGFDPHSGFAPQPGVIPLRPLTLGELYDGAIRSIRANPAVMFALTAVLVSISVAIQGVATWGFYEDLNSLMLNPEDSALMSGDMSSLYSTMQNGVLGSLISSAVSFLVTTILTGLLIHSVSQSVIGRKMSLGEVWAAVRGQILRLLGLSLLIGLMLTVVLGVAIGLVALAALTQEVALIVIVGLLSLLLAVVGVLVLLTFTLLATPALVLERAGILTALRRSFTLTRRAFWRILGIYLLTQVLVFVVASAVSYPIGAVGGLFGSLTAINIASLIGAAVTLIVTTPFVAAVTALLYIDVRIRTEALDVELARAAQGA</sequence>
<feature type="transmembrane region" description="Helical" evidence="2">
    <location>
        <begin position="178"/>
        <end position="204"/>
    </location>
</feature>
<dbReference type="InterPro" id="IPR057169">
    <property type="entry name" value="DUF7847"/>
</dbReference>
<keyword evidence="5" id="KW-1185">Reference proteome</keyword>
<proteinExistence type="predicted"/>
<feature type="transmembrane region" description="Helical" evidence="2">
    <location>
        <begin position="259"/>
        <end position="292"/>
    </location>
</feature>
<accession>A0A7M1SQ84</accession>
<evidence type="ECO:0000256" key="1">
    <source>
        <dbReference type="SAM" id="MobiDB-lite"/>
    </source>
</evidence>
<feature type="transmembrane region" description="Helical" evidence="2">
    <location>
        <begin position="225"/>
        <end position="253"/>
    </location>
</feature>
<feature type="compositionally biased region" description="Low complexity" evidence="1">
    <location>
        <begin position="16"/>
        <end position="52"/>
    </location>
</feature>
<gene>
    <name evidence="4" type="ORF">IM660_13775</name>
</gene>
<keyword evidence="2" id="KW-1133">Transmembrane helix</keyword>
<feature type="transmembrane region" description="Helical" evidence="2">
    <location>
        <begin position="350"/>
        <end position="379"/>
    </location>
</feature>
<keyword evidence="2" id="KW-0472">Membrane</keyword>
<dbReference type="RefSeq" id="WP_193496318.1">
    <property type="nucleotide sequence ID" value="NZ_CP063169.1"/>
</dbReference>
<dbReference type="KEGG" id="halt:IM660_13775"/>
<feature type="compositionally biased region" description="Pro residues" evidence="1">
    <location>
        <begin position="1"/>
        <end position="10"/>
    </location>
</feature>
<dbReference type="Proteomes" id="UP000593758">
    <property type="component" value="Chromosome"/>
</dbReference>
<feature type="transmembrane region" description="Helical" evidence="2">
    <location>
        <begin position="313"/>
        <end position="338"/>
    </location>
</feature>
<organism evidence="4 5">
    <name type="scientific">Ruania alkalisoli</name>
    <dbReference type="NCBI Taxonomy" id="2779775"/>
    <lineage>
        <taxon>Bacteria</taxon>
        <taxon>Bacillati</taxon>
        <taxon>Actinomycetota</taxon>
        <taxon>Actinomycetes</taxon>
        <taxon>Micrococcales</taxon>
        <taxon>Ruaniaceae</taxon>
        <taxon>Ruania</taxon>
    </lineage>
</organism>
<evidence type="ECO:0000313" key="5">
    <source>
        <dbReference type="Proteomes" id="UP000593758"/>
    </source>
</evidence>
<protein>
    <recommendedName>
        <fullName evidence="3">DUF7847 domain-containing protein</fullName>
    </recommendedName>
</protein>
<name>A0A7M1SQ84_9MICO</name>
<dbReference type="Pfam" id="PF25231">
    <property type="entry name" value="DUF7847"/>
    <property type="match status" value="1"/>
</dbReference>
<evidence type="ECO:0000313" key="4">
    <source>
        <dbReference type="EMBL" id="QOR69729.1"/>
    </source>
</evidence>
<feature type="domain" description="DUF7847" evidence="3">
    <location>
        <begin position="112"/>
        <end position="374"/>
    </location>
</feature>
<dbReference type="AlphaFoldDB" id="A0A7M1SQ84"/>
<feature type="compositionally biased region" description="Gly residues" evidence="1">
    <location>
        <begin position="67"/>
        <end position="85"/>
    </location>
</feature>
<evidence type="ECO:0000259" key="3">
    <source>
        <dbReference type="Pfam" id="PF25231"/>
    </source>
</evidence>
<reference evidence="4 5" key="1">
    <citation type="submission" date="2020-10" db="EMBL/GenBank/DDBJ databases">
        <title>Haloactinobacterium sp. RN3S43, a bacterium isolated from saline soil.</title>
        <authorList>
            <person name="Sun J.-Q."/>
        </authorList>
    </citation>
    <scope>NUCLEOTIDE SEQUENCE [LARGE SCALE GENOMIC DNA]</scope>
    <source>
        <strain evidence="4 5">RN3S43</strain>
    </source>
</reference>
<feature type="transmembrane region" description="Helical" evidence="2">
    <location>
        <begin position="122"/>
        <end position="147"/>
    </location>
</feature>
<keyword evidence="2" id="KW-0812">Transmembrane</keyword>
<evidence type="ECO:0000256" key="2">
    <source>
        <dbReference type="SAM" id="Phobius"/>
    </source>
</evidence>
<feature type="compositionally biased region" description="Pro residues" evidence="1">
    <location>
        <begin position="53"/>
        <end position="65"/>
    </location>
</feature>
<feature type="region of interest" description="Disordered" evidence="1">
    <location>
        <begin position="1"/>
        <end position="94"/>
    </location>
</feature>
<dbReference type="EMBL" id="CP063169">
    <property type="protein sequence ID" value="QOR69729.1"/>
    <property type="molecule type" value="Genomic_DNA"/>
</dbReference>